<name>A0A9W6LRX8_9HYPH</name>
<sequence>MLDESQIAIAVACIMDSVTSALDPSGAALRRACSSLRDGISVAEQMDAADTPAASLLKQIVANIEEVNKA</sequence>
<dbReference type="Proteomes" id="UP001144323">
    <property type="component" value="Unassembled WGS sequence"/>
</dbReference>
<reference evidence="1" key="1">
    <citation type="journal article" date="2023" name="Int. J. Syst. Evol. Microbiol.">
        <title>Methylocystis iwaonis sp. nov., a type II methane-oxidizing bacterium from surface soil of a rice paddy field in Japan, and emended description of the genus Methylocystis (ex Whittenbury et al. 1970) Bowman et al. 1993.</title>
        <authorList>
            <person name="Kaise H."/>
            <person name="Sawadogo J.B."/>
            <person name="Alam M.S."/>
            <person name="Ueno C."/>
            <person name="Dianou D."/>
            <person name="Shinjo R."/>
            <person name="Asakawa S."/>
        </authorList>
    </citation>
    <scope>NUCLEOTIDE SEQUENCE</scope>
    <source>
        <strain evidence="1">LMG27198</strain>
    </source>
</reference>
<dbReference type="AlphaFoldDB" id="A0A9W6LRX8"/>
<organism evidence="1 2">
    <name type="scientific">Methylocystis echinoides</name>
    <dbReference type="NCBI Taxonomy" id="29468"/>
    <lineage>
        <taxon>Bacteria</taxon>
        <taxon>Pseudomonadati</taxon>
        <taxon>Pseudomonadota</taxon>
        <taxon>Alphaproteobacteria</taxon>
        <taxon>Hyphomicrobiales</taxon>
        <taxon>Methylocystaceae</taxon>
        <taxon>Methylocystis</taxon>
    </lineage>
</organism>
<protein>
    <submittedName>
        <fullName evidence="1">Uncharacterized protein</fullName>
    </submittedName>
</protein>
<gene>
    <name evidence="1" type="ORF">LMG27198_19850</name>
</gene>
<keyword evidence="2" id="KW-1185">Reference proteome</keyword>
<comment type="caution">
    <text evidence="1">The sequence shown here is derived from an EMBL/GenBank/DDBJ whole genome shotgun (WGS) entry which is preliminary data.</text>
</comment>
<proteinExistence type="predicted"/>
<evidence type="ECO:0000313" key="1">
    <source>
        <dbReference type="EMBL" id="GLI92993.1"/>
    </source>
</evidence>
<dbReference type="EMBL" id="BSEC01000001">
    <property type="protein sequence ID" value="GLI92993.1"/>
    <property type="molecule type" value="Genomic_DNA"/>
</dbReference>
<dbReference type="RefSeq" id="WP_281802545.1">
    <property type="nucleotide sequence ID" value="NZ_BSEC01000001.1"/>
</dbReference>
<accession>A0A9W6LRX8</accession>
<evidence type="ECO:0000313" key="2">
    <source>
        <dbReference type="Proteomes" id="UP001144323"/>
    </source>
</evidence>